<keyword evidence="4" id="KW-1185">Reference proteome</keyword>
<dbReference type="InterPro" id="IPR048359">
    <property type="entry name" value="EXOC6_Sec15_N"/>
</dbReference>
<dbReference type="GO" id="GO:0000145">
    <property type="term" value="C:exocyst"/>
    <property type="evidence" value="ECO:0007669"/>
    <property type="project" value="TreeGrafter"/>
</dbReference>
<feature type="domain" description="Exocyst complex component EXOC6/Sec15 N-terminal" evidence="2">
    <location>
        <begin position="74"/>
        <end position="237"/>
    </location>
</feature>
<accession>A0A9W8HDR1</accession>
<dbReference type="OrthoDB" id="10267033at2759"/>
<feature type="region of interest" description="Disordered" evidence="1">
    <location>
        <begin position="20"/>
        <end position="45"/>
    </location>
</feature>
<dbReference type="PANTHER" id="PTHR12702">
    <property type="entry name" value="SEC15"/>
    <property type="match status" value="1"/>
</dbReference>
<dbReference type="GO" id="GO:0090522">
    <property type="term" value="P:vesicle tethering involved in exocytosis"/>
    <property type="evidence" value="ECO:0007669"/>
    <property type="project" value="InterPro"/>
</dbReference>
<evidence type="ECO:0000256" key="1">
    <source>
        <dbReference type="SAM" id="MobiDB-lite"/>
    </source>
</evidence>
<dbReference type="InterPro" id="IPR007225">
    <property type="entry name" value="EXOC6/Sec15"/>
</dbReference>
<evidence type="ECO:0000313" key="4">
    <source>
        <dbReference type="Proteomes" id="UP001140217"/>
    </source>
</evidence>
<proteinExistence type="predicted"/>
<dbReference type="Proteomes" id="UP001140217">
    <property type="component" value="Unassembled WGS sequence"/>
</dbReference>
<comment type="caution">
    <text evidence="3">The sequence shown here is derived from an EMBL/GenBank/DDBJ whole genome shotgun (WGS) entry which is preliminary data.</text>
</comment>
<sequence length="427" mass="47434">MADSIQQQLQQLVLLSDSVEAGPSGGGGGGGSGGPGESGGPGASTVEEAMEQLGPLIHSVYRTNKQKLFRQQVELFAQRKDAEIMKLCGNYHQEFVQSVAQLLKVRQNTSELQEKVVGLNAELQQSGKALYEKKAELLSLRREHRNIQRASEAVRAGLHVVHMVARFDEQVATKEYHGAIKTVGDLREATAGVRRHAFGRLLEASLPKMEAKLQAAALSDMKDWLFGLKKTTRDIGRGLAERMGRRQVQWRERDASVRERYFVSSAVQFVLDEEFDQDGPIAVDMMPLYQCLYINERLGRRAEFRRSFSEDRSDQLSLILAAPVQFAIGHLDALEGMLHDVIGFFAVEHTILSSAPDFCTKADVDALWDSGTAKLTDVIARNIQSIRADPDVSAALHALLTTFTYVMEENAYDVRKLRELMLAVFGT</sequence>
<dbReference type="GO" id="GO:0006893">
    <property type="term" value="P:Golgi to plasma membrane transport"/>
    <property type="evidence" value="ECO:0007669"/>
    <property type="project" value="TreeGrafter"/>
</dbReference>
<protein>
    <submittedName>
        <fullName evidence="3">Rab GTPase-binding exocyst subunit S15</fullName>
    </submittedName>
</protein>
<dbReference type="EMBL" id="JANBUL010000067">
    <property type="protein sequence ID" value="KAJ2782642.1"/>
    <property type="molecule type" value="Genomic_DNA"/>
</dbReference>
<name>A0A9W8HDR1_9FUNG</name>
<dbReference type="GO" id="GO:0006886">
    <property type="term" value="P:intracellular protein transport"/>
    <property type="evidence" value="ECO:0007669"/>
    <property type="project" value="InterPro"/>
</dbReference>
<evidence type="ECO:0000259" key="2">
    <source>
        <dbReference type="Pfam" id="PF20651"/>
    </source>
</evidence>
<dbReference type="GO" id="GO:0016020">
    <property type="term" value="C:membrane"/>
    <property type="evidence" value="ECO:0007669"/>
    <property type="project" value="TreeGrafter"/>
</dbReference>
<organism evidence="3 4">
    <name type="scientific">Coemansia javaensis</name>
    <dbReference type="NCBI Taxonomy" id="2761396"/>
    <lineage>
        <taxon>Eukaryota</taxon>
        <taxon>Fungi</taxon>
        <taxon>Fungi incertae sedis</taxon>
        <taxon>Zoopagomycota</taxon>
        <taxon>Kickxellomycotina</taxon>
        <taxon>Kickxellomycetes</taxon>
        <taxon>Kickxellales</taxon>
        <taxon>Kickxellaceae</taxon>
        <taxon>Coemansia</taxon>
    </lineage>
</organism>
<dbReference type="Pfam" id="PF20651">
    <property type="entry name" value="EXOC6_Sec15_N"/>
    <property type="match status" value="1"/>
</dbReference>
<evidence type="ECO:0000313" key="3">
    <source>
        <dbReference type="EMBL" id="KAJ2782642.1"/>
    </source>
</evidence>
<feature type="compositionally biased region" description="Gly residues" evidence="1">
    <location>
        <begin position="23"/>
        <end position="42"/>
    </location>
</feature>
<dbReference type="PANTHER" id="PTHR12702:SF0">
    <property type="entry name" value="EXOCYST COMPLEX COMPONENT 6"/>
    <property type="match status" value="1"/>
</dbReference>
<gene>
    <name evidence="3" type="primary">SEC15</name>
    <name evidence="3" type="ORF">H4R18_002162</name>
</gene>
<reference evidence="3" key="1">
    <citation type="submission" date="2022-07" db="EMBL/GenBank/DDBJ databases">
        <title>Phylogenomic reconstructions and comparative analyses of Kickxellomycotina fungi.</title>
        <authorList>
            <person name="Reynolds N.K."/>
            <person name="Stajich J.E."/>
            <person name="Barry K."/>
            <person name="Grigoriev I.V."/>
            <person name="Crous P."/>
            <person name="Smith M.E."/>
        </authorList>
    </citation>
    <scope>NUCLEOTIDE SEQUENCE</scope>
    <source>
        <strain evidence="3">NBRC 105414</strain>
    </source>
</reference>
<dbReference type="AlphaFoldDB" id="A0A9W8HDR1"/>